<organism evidence="2 3">
    <name type="scientific">Umezawaea tangerina</name>
    <dbReference type="NCBI Taxonomy" id="84725"/>
    <lineage>
        <taxon>Bacteria</taxon>
        <taxon>Bacillati</taxon>
        <taxon>Actinomycetota</taxon>
        <taxon>Actinomycetes</taxon>
        <taxon>Pseudonocardiales</taxon>
        <taxon>Pseudonocardiaceae</taxon>
        <taxon>Umezawaea</taxon>
    </lineage>
</organism>
<reference evidence="2 3" key="1">
    <citation type="submission" date="2018-03" db="EMBL/GenBank/DDBJ databases">
        <title>Genomic Encyclopedia of Archaeal and Bacterial Type Strains, Phase II (KMG-II): from individual species to whole genera.</title>
        <authorList>
            <person name="Goeker M."/>
        </authorList>
    </citation>
    <scope>NUCLEOTIDE SEQUENCE [LARGE SCALE GENOMIC DNA]</scope>
    <source>
        <strain evidence="2 3">DSM 44720</strain>
    </source>
</reference>
<dbReference type="AlphaFoldDB" id="A0A2T0TMK0"/>
<dbReference type="EMBL" id="PVTF01000001">
    <property type="protein sequence ID" value="PRY46879.1"/>
    <property type="molecule type" value="Genomic_DNA"/>
</dbReference>
<proteinExistence type="predicted"/>
<evidence type="ECO:0000256" key="1">
    <source>
        <dbReference type="SAM" id="MobiDB-lite"/>
    </source>
</evidence>
<dbReference type="Proteomes" id="UP000239494">
    <property type="component" value="Unassembled WGS sequence"/>
</dbReference>
<feature type="compositionally biased region" description="Polar residues" evidence="1">
    <location>
        <begin position="186"/>
        <end position="195"/>
    </location>
</feature>
<name>A0A2T0TMK0_9PSEU</name>
<feature type="region of interest" description="Disordered" evidence="1">
    <location>
        <begin position="164"/>
        <end position="281"/>
    </location>
</feature>
<sequence length="281" mass="29599">MVTSGLVVRWVLLCLLSGSSCLGCRPRFVADTMHAHPSPPGAWCGVPVLGLSGLECRLSLASDGAEVLWLSAAVTPIPVPGVSGVTPLPPPTCTPVYAFACHRAPRTAHRLDSEPVQRGLRLPTLDPAQRAPAHGPRTPVQRGWMSACPGPRPRAAWLRIPEPGPRAACLEPPTSDSHAAWPDVGVSQTPDSTPDSAPDLGSPTRAACLRPPPRTPAQRGRVPVCPGPRTPPPDLGFGPRPGPRTPCSAPGDRLLKIRSCPHPPHPSTGKIHITPSDPHHR</sequence>
<feature type="compositionally biased region" description="Pro residues" evidence="1">
    <location>
        <begin position="225"/>
        <end position="244"/>
    </location>
</feature>
<feature type="region of interest" description="Disordered" evidence="1">
    <location>
        <begin position="124"/>
        <end position="147"/>
    </location>
</feature>
<evidence type="ECO:0000313" key="3">
    <source>
        <dbReference type="Proteomes" id="UP000239494"/>
    </source>
</evidence>
<keyword evidence="3" id="KW-1185">Reference proteome</keyword>
<evidence type="ECO:0000313" key="2">
    <source>
        <dbReference type="EMBL" id="PRY46879.1"/>
    </source>
</evidence>
<accession>A0A2T0TMK0</accession>
<gene>
    <name evidence="2" type="ORF">CLV43_1011160</name>
</gene>
<protein>
    <submittedName>
        <fullName evidence="2">Uncharacterized protein</fullName>
    </submittedName>
</protein>
<comment type="caution">
    <text evidence="2">The sequence shown here is derived from an EMBL/GenBank/DDBJ whole genome shotgun (WGS) entry which is preliminary data.</text>
</comment>